<dbReference type="Gene3D" id="3.60.21.10">
    <property type="match status" value="1"/>
</dbReference>
<sequence length="358" mass="40349">MPIKTRFLITSDTHSAVFDVKEGHKADVVIHCGDLSQYSHIDHYPTTIDLLRRLDAPLKLVIAGNHDQALQEDRYDDHLRTKLDWYRNTLPQEQIIRNFGPRGEPRRLLTSPEAKASGIVFLDEGNHSFHLQNGASMRVYACPWTPEAQPGRAFQYKEHEGHDFAIADNVQIAITHGPPRGILDWTSRNTLAGCPQLFGAMAQARPLIHCFGHIHGAWGAQVAVWKQPDDDGHRHNDNRRRSPRNVTVANHVDVDASFFVEKLPNLTRNWSDPPAAQQAKAEKKAEYDRQGFAHTSHCSDGDDVPLVPGQHTLFVNASHEGSTVGQAAGILEQWPWLVDIELPSVEEELARRRVNPYR</sequence>
<proteinExistence type="predicted"/>
<dbReference type="InterPro" id="IPR004843">
    <property type="entry name" value="Calcineurin-like_PHP"/>
</dbReference>
<evidence type="ECO:0000313" key="2">
    <source>
        <dbReference type="EMBL" id="KAK8047554.1"/>
    </source>
</evidence>
<dbReference type="InterPro" id="IPR051693">
    <property type="entry name" value="UPF0046_metallophosphoest"/>
</dbReference>
<evidence type="ECO:0000259" key="1">
    <source>
        <dbReference type="Pfam" id="PF00149"/>
    </source>
</evidence>
<feature type="domain" description="Calcineurin-like phosphoesterase" evidence="1">
    <location>
        <begin position="6"/>
        <end position="216"/>
    </location>
</feature>
<dbReference type="Pfam" id="PF00149">
    <property type="entry name" value="Metallophos"/>
    <property type="match status" value="1"/>
</dbReference>
<dbReference type="PANTHER" id="PTHR12905">
    <property type="entry name" value="METALLOPHOSPHOESTERASE"/>
    <property type="match status" value="1"/>
</dbReference>
<comment type="caution">
    <text evidence="2">The sequence shown here is derived from an EMBL/GenBank/DDBJ whole genome shotgun (WGS) entry which is preliminary data.</text>
</comment>
<dbReference type="Proteomes" id="UP001446871">
    <property type="component" value="Unassembled WGS sequence"/>
</dbReference>
<name>A0ABR1TPB2_9PEZI</name>
<dbReference type="PANTHER" id="PTHR12905:SF0">
    <property type="entry name" value="CALCINEURIN-LIKE PHOSPHOESTERASE DOMAIN-CONTAINING PROTEIN"/>
    <property type="match status" value="1"/>
</dbReference>
<evidence type="ECO:0000313" key="3">
    <source>
        <dbReference type="Proteomes" id="UP001446871"/>
    </source>
</evidence>
<gene>
    <name evidence="2" type="ORF">PG996_015618</name>
</gene>
<accession>A0ABR1TPB2</accession>
<keyword evidence="3" id="KW-1185">Reference proteome</keyword>
<organism evidence="2 3">
    <name type="scientific">Apiospora saccharicola</name>
    <dbReference type="NCBI Taxonomy" id="335842"/>
    <lineage>
        <taxon>Eukaryota</taxon>
        <taxon>Fungi</taxon>
        <taxon>Dikarya</taxon>
        <taxon>Ascomycota</taxon>
        <taxon>Pezizomycotina</taxon>
        <taxon>Sordariomycetes</taxon>
        <taxon>Xylariomycetidae</taxon>
        <taxon>Amphisphaeriales</taxon>
        <taxon>Apiosporaceae</taxon>
        <taxon>Apiospora</taxon>
    </lineage>
</organism>
<dbReference type="EMBL" id="JAQQWM010000009">
    <property type="protein sequence ID" value="KAK8047554.1"/>
    <property type="molecule type" value="Genomic_DNA"/>
</dbReference>
<dbReference type="InterPro" id="IPR029052">
    <property type="entry name" value="Metallo-depent_PP-like"/>
</dbReference>
<protein>
    <recommendedName>
        <fullName evidence="1">Calcineurin-like phosphoesterase domain-containing protein</fullName>
    </recommendedName>
</protein>
<dbReference type="SUPFAM" id="SSF56300">
    <property type="entry name" value="Metallo-dependent phosphatases"/>
    <property type="match status" value="1"/>
</dbReference>
<reference evidence="2 3" key="1">
    <citation type="submission" date="2023-01" db="EMBL/GenBank/DDBJ databases">
        <title>Analysis of 21 Apiospora genomes using comparative genomics revels a genus with tremendous synthesis potential of carbohydrate active enzymes and secondary metabolites.</title>
        <authorList>
            <person name="Sorensen T."/>
        </authorList>
    </citation>
    <scope>NUCLEOTIDE SEQUENCE [LARGE SCALE GENOMIC DNA]</scope>
    <source>
        <strain evidence="2 3">CBS 83171</strain>
    </source>
</reference>